<evidence type="ECO:0000259" key="2">
    <source>
        <dbReference type="Pfam" id="PF14021"/>
    </source>
</evidence>
<evidence type="ECO:0000259" key="3">
    <source>
        <dbReference type="Pfam" id="PF25547"/>
    </source>
</evidence>
<feature type="region of interest" description="Disordered" evidence="1">
    <location>
        <begin position="256"/>
        <end position="554"/>
    </location>
</feature>
<dbReference type="Pfam" id="PF25547">
    <property type="entry name" value="WXG100_2"/>
    <property type="match status" value="1"/>
</dbReference>
<feature type="compositionally biased region" description="Pro residues" evidence="1">
    <location>
        <begin position="398"/>
        <end position="420"/>
    </location>
</feature>
<feature type="region of interest" description="Disordered" evidence="1">
    <location>
        <begin position="790"/>
        <end position="855"/>
    </location>
</feature>
<evidence type="ECO:0008006" key="6">
    <source>
        <dbReference type="Google" id="ProtNLM"/>
    </source>
</evidence>
<dbReference type="InterPro" id="IPR057746">
    <property type="entry name" value="CpnT-like_N"/>
</dbReference>
<keyword evidence="5" id="KW-1185">Reference proteome</keyword>
<name>A0A1G9D0K2_ACTMZ</name>
<feature type="compositionally biased region" description="Low complexity" evidence="1">
    <location>
        <begin position="421"/>
        <end position="455"/>
    </location>
</feature>
<dbReference type="AlphaFoldDB" id="A0A1G9D0K2"/>
<feature type="domain" description="TNT" evidence="2">
    <location>
        <begin position="699"/>
        <end position="782"/>
    </location>
</feature>
<evidence type="ECO:0000313" key="5">
    <source>
        <dbReference type="Proteomes" id="UP000199213"/>
    </source>
</evidence>
<feature type="region of interest" description="Disordered" evidence="1">
    <location>
        <begin position="576"/>
        <end position="607"/>
    </location>
</feature>
<feature type="compositionally biased region" description="Acidic residues" evidence="1">
    <location>
        <begin position="818"/>
        <end position="827"/>
    </location>
</feature>
<feature type="compositionally biased region" description="Low complexity" evidence="1">
    <location>
        <begin position="473"/>
        <end position="482"/>
    </location>
</feature>
<feature type="domain" description="Outer membrane channel protein CpnT-like N-terminal" evidence="3">
    <location>
        <begin position="16"/>
        <end position="146"/>
    </location>
</feature>
<dbReference type="InterPro" id="IPR025331">
    <property type="entry name" value="TNT"/>
</dbReference>
<protein>
    <recommendedName>
        <fullName evidence="6">DUF4237 domain-containing protein</fullName>
    </recommendedName>
</protein>
<sequence>MGIELPVELRGVAERTGAHWPEADEDAMREAAAAWRRAAESLDRLAATSDASAGGALAAIEGETARAASSRWREFVEPDTGRLPGSARECAAAADRLDHAADQVGAAKVRIVRELVALAKRTDAAERAAAAGNPSAALRAESAVGETAGNIAELNRTLVGAVDSSSGVTIDSSASPGSASPDSAPLGLTDANDEPATGVGAVANRVTDVSSVEDAVAGAGVVGEGALGAAGAVEEEGAVGEADAGGEAIDRAASLPDRSAAAIDETVPPGRGSEQHEETGTPRSRISELLSPDMPGSDERGPAVGSGATGVPPHANPAEEAADRELTGPVAPETVRRAAAGPAGGPDAGTGPIPVVEPDPHSAGGPTASGAGGERTDAGRDPITAPQAVHQAWASPAAAPPPAPPGSAAPPLAGPAPQPGAVPQGPAGQPGMTGQPGPAGQPNPAGQPGATAQPQRPGPPPPPGAPGGGRGVGQPEPGQAAPRPGPPARGGYQPTGVAHPGAAPPAGRNPFAPGGGMSQQPPPPPHPAQQPPPQQSPQPQSPQQQPGEGRRPLRENQRDPAVVAFVLHQFPLGHMPVAETRPSRQWSPSGQPSERDTRTVPPQSHPRADLVEEFVVAALTRSVARRDVPGVAEEAARTIPAELLVGYEPLGPETEVGEFEWERRYLLPGPDGNRTHAYDWPVRHGFADNGVEEPAPEVLPPGTMLDRLGDERGIVLAPEGTAFADRSLPPEFRERAYRRYRVVHPLPVWLTRTVAWFEQPGTGLRYRTTHPITELLALGLLADPAVESEMETGAQHGDVSGQEVSSGGVDVAGRNDTSEQDEAADSETTERTVRIHSEDTGVEVRSMTASAETPR</sequence>
<dbReference type="Proteomes" id="UP000199213">
    <property type="component" value="Unassembled WGS sequence"/>
</dbReference>
<dbReference type="EMBL" id="FNFM01000009">
    <property type="protein sequence ID" value="SDK57175.1"/>
    <property type="molecule type" value="Genomic_DNA"/>
</dbReference>
<dbReference type="Pfam" id="PF14021">
    <property type="entry name" value="TNT"/>
    <property type="match status" value="1"/>
</dbReference>
<dbReference type="PANTHER" id="PTHR42059">
    <property type="entry name" value="TNT DOMAIN-CONTAINING PROTEIN"/>
    <property type="match status" value="1"/>
</dbReference>
<feature type="compositionally biased region" description="Basic and acidic residues" evidence="1">
    <location>
        <begin position="828"/>
        <end position="839"/>
    </location>
</feature>
<proteinExistence type="predicted"/>
<dbReference type="GO" id="GO:0050135">
    <property type="term" value="F:NADP+ nucleosidase activity"/>
    <property type="evidence" value="ECO:0007669"/>
    <property type="project" value="InterPro"/>
</dbReference>
<evidence type="ECO:0000256" key="1">
    <source>
        <dbReference type="SAM" id="MobiDB-lite"/>
    </source>
</evidence>
<feature type="compositionally biased region" description="Pro residues" evidence="1">
    <location>
        <begin position="520"/>
        <end position="540"/>
    </location>
</feature>
<accession>A0A1G9D0K2</accession>
<feature type="compositionally biased region" description="Low complexity" evidence="1">
    <location>
        <begin position="171"/>
        <end position="185"/>
    </location>
</feature>
<feature type="compositionally biased region" description="Pro residues" evidence="1">
    <location>
        <begin position="456"/>
        <end position="465"/>
    </location>
</feature>
<organism evidence="4 5">
    <name type="scientific">Actinopolyspora mzabensis</name>
    <dbReference type="NCBI Taxonomy" id="995066"/>
    <lineage>
        <taxon>Bacteria</taxon>
        <taxon>Bacillati</taxon>
        <taxon>Actinomycetota</taxon>
        <taxon>Actinomycetes</taxon>
        <taxon>Actinopolysporales</taxon>
        <taxon>Actinopolysporaceae</taxon>
        <taxon>Actinopolyspora</taxon>
    </lineage>
</organism>
<dbReference type="InterPro" id="IPR053024">
    <property type="entry name" value="Fungal_surface_NADase"/>
</dbReference>
<evidence type="ECO:0000313" key="4">
    <source>
        <dbReference type="EMBL" id="SDK57175.1"/>
    </source>
</evidence>
<feature type="region of interest" description="Disordered" evidence="1">
    <location>
        <begin position="166"/>
        <end position="196"/>
    </location>
</feature>
<gene>
    <name evidence="4" type="ORF">SAMN04487820_109175</name>
</gene>
<reference evidence="5" key="1">
    <citation type="submission" date="2016-10" db="EMBL/GenBank/DDBJ databases">
        <authorList>
            <person name="Varghese N."/>
            <person name="Submissions S."/>
        </authorList>
    </citation>
    <scope>NUCLEOTIDE SEQUENCE [LARGE SCALE GENOMIC DNA]</scope>
    <source>
        <strain evidence="5">DSM 45460</strain>
    </source>
</reference>
<feature type="compositionally biased region" description="Low complexity" evidence="1">
    <location>
        <begin position="489"/>
        <end position="512"/>
    </location>
</feature>
<dbReference type="PANTHER" id="PTHR42059:SF1">
    <property type="entry name" value="TNT DOMAIN-CONTAINING PROTEIN"/>
    <property type="match status" value="1"/>
</dbReference>
<feature type="compositionally biased region" description="Polar residues" evidence="1">
    <location>
        <begin position="583"/>
        <end position="592"/>
    </location>
</feature>